<protein>
    <submittedName>
        <fullName evidence="1">Uncharacterized protein</fullName>
    </submittedName>
</protein>
<name>A0A6G0ZMH9_APHCR</name>
<accession>A0A6G0ZMH9</accession>
<gene>
    <name evidence="1" type="ORF">FWK35_00002684</name>
</gene>
<dbReference type="EMBL" id="VUJU01000151">
    <property type="protein sequence ID" value="KAF0772657.1"/>
    <property type="molecule type" value="Genomic_DNA"/>
</dbReference>
<organism evidence="1 2">
    <name type="scientific">Aphis craccivora</name>
    <name type="common">Cowpea aphid</name>
    <dbReference type="NCBI Taxonomy" id="307492"/>
    <lineage>
        <taxon>Eukaryota</taxon>
        <taxon>Metazoa</taxon>
        <taxon>Ecdysozoa</taxon>
        <taxon>Arthropoda</taxon>
        <taxon>Hexapoda</taxon>
        <taxon>Insecta</taxon>
        <taxon>Pterygota</taxon>
        <taxon>Neoptera</taxon>
        <taxon>Paraneoptera</taxon>
        <taxon>Hemiptera</taxon>
        <taxon>Sternorrhyncha</taxon>
        <taxon>Aphidomorpha</taxon>
        <taxon>Aphidoidea</taxon>
        <taxon>Aphididae</taxon>
        <taxon>Aphidini</taxon>
        <taxon>Aphis</taxon>
        <taxon>Aphis</taxon>
    </lineage>
</organism>
<feature type="non-terminal residue" evidence="1">
    <location>
        <position position="229"/>
    </location>
</feature>
<evidence type="ECO:0000313" key="2">
    <source>
        <dbReference type="Proteomes" id="UP000478052"/>
    </source>
</evidence>
<comment type="caution">
    <text evidence="1">The sequence shown here is derived from an EMBL/GenBank/DDBJ whole genome shotgun (WGS) entry which is preliminary data.</text>
</comment>
<proteinExistence type="predicted"/>
<keyword evidence="2" id="KW-1185">Reference proteome</keyword>
<evidence type="ECO:0000313" key="1">
    <source>
        <dbReference type="EMBL" id="KAF0772657.1"/>
    </source>
</evidence>
<dbReference type="Proteomes" id="UP000478052">
    <property type="component" value="Unassembled WGS sequence"/>
</dbReference>
<dbReference type="AlphaFoldDB" id="A0A6G0ZMH9"/>
<reference evidence="1 2" key="1">
    <citation type="submission" date="2019-08" db="EMBL/GenBank/DDBJ databases">
        <title>Whole genome of Aphis craccivora.</title>
        <authorList>
            <person name="Voronova N.V."/>
            <person name="Shulinski R.S."/>
            <person name="Bandarenka Y.V."/>
            <person name="Zhorov D.G."/>
            <person name="Warner D."/>
        </authorList>
    </citation>
    <scope>NUCLEOTIDE SEQUENCE [LARGE SCALE GENOMIC DNA]</scope>
    <source>
        <strain evidence="1">180601</strain>
        <tissue evidence="1">Whole Body</tissue>
    </source>
</reference>
<sequence length="229" mass="27285">MIRMQTKKYNKKDKAVPLLPILRQSNFKFKIKNHSGIRCKKKSIIQFSLIIIESQAILVSYFNNQCYHIICNMVGNSSRKVSFNTSQYQLKPYLYVEYNIFQHILKIMSIPKISKSQTQNVDKIKCLNKCRYPASSFGKQQRFNDIHSERSDECIDFTMLCFFFVCLCTLERVKIMLQFQTLGFCVYLVGAFESSFFEFPNSFQKRREKPIKINFRPNRFFYIVLFIEH</sequence>